<feature type="region of interest" description="Disordered" evidence="1">
    <location>
        <begin position="1126"/>
        <end position="1176"/>
    </location>
</feature>
<feature type="compositionally biased region" description="Polar residues" evidence="1">
    <location>
        <begin position="1126"/>
        <end position="1141"/>
    </location>
</feature>
<feature type="region of interest" description="Disordered" evidence="1">
    <location>
        <begin position="431"/>
        <end position="498"/>
    </location>
</feature>
<keyword evidence="2" id="KW-0472">Membrane</keyword>
<feature type="transmembrane region" description="Helical" evidence="2">
    <location>
        <begin position="103"/>
        <end position="121"/>
    </location>
</feature>
<feature type="domain" description="C2" evidence="3">
    <location>
        <begin position="1181"/>
        <end position="1301"/>
    </location>
</feature>
<feature type="transmembrane region" description="Helical" evidence="2">
    <location>
        <begin position="48"/>
        <end position="68"/>
    </location>
</feature>
<gene>
    <name evidence="4" type="ORF">EDS130_LOCUS17901</name>
</gene>
<comment type="caution">
    <text evidence="4">The sequence shown here is derived from an EMBL/GenBank/DDBJ whole genome shotgun (WGS) entry which is preliminary data.</text>
</comment>
<reference evidence="4" key="1">
    <citation type="submission" date="2021-02" db="EMBL/GenBank/DDBJ databases">
        <authorList>
            <person name="Nowell W R."/>
        </authorList>
    </citation>
    <scope>NUCLEOTIDE SEQUENCE</scope>
</reference>
<dbReference type="Pfam" id="PF00168">
    <property type="entry name" value="C2"/>
    <property type="match status" value="1"/>
</dbReference>
<feature type="compositionally biased region" description="Low complexity" evidence="1">
    <location>
        <begin position="1142"/>
        <end position="1162"/>
    </location>
</feature>
<feature type="transmembrane region" description="Helical" evidence="2">
    <location>
        <begin position="74"/>
        <end position="91"/>
    </location>
</feature>
<dbReference type="PANTHER" id="PTHR21119">
    <property type="entry name" value="C2 DOMAIN-CONTAINING PROTEIN"/>
    <property type="match status" value="1"/>
</dbReference>
<feature type="compositionally biased region" description="Acidic residues" evidence="1">
    <location>
        <begin position="340"/>
        <end position="379"/>
    </location>
</feature>
<dbReference type="PANTHER" id="PTHR21119:SF5">
    <property type="entry name" value="C2 DOMAIN-CONTAINING PROTEIN"/>
    <property type="match status" value="1"/>
</dbReference>
<feature type="compositionally biased region" description="Polar residues" evidence="1">
    <location>
        <begin position="911"/>
        <end position="947"/>
    </location>
</feature>
<evidence type="ECO:0000313" key="5">
    <source>
        <dbReference type="Proteomes" id="UP000663852"/>
    </source>
</evidence>
<keyword evidence="2" id="KW-1133">Transmembrane helix</keyword>
<dbReference type="InterPro" id="IPR035892">
    <property type="entry name" value="C2_domain_sf"/>
</dbReference>
<feature type="compositionally biased region" description="Polar residues" evidence="1">
    <location>
        <begin position="1451"/>
        <end position="1480"/>
    </location>
</feature>
<feature type="region of interest" description="Disordered" evidence="1">
    <location>
        <begin position="889"/>
        <end position="947"/>
    </location>
</feature>
<feature type="compositionally biased region" description="Polar residues" evidence="1">
    <location>
        <begin position="1540"/>
        <end position="1559"/>
    </location>
</feature>
<dbReference type="OrthoDB" id="10053481at2759"/>
<feature type="region of interest" description="Disordered" evidence="1">
    <location>
        <begin position="567"/>
        <end position="590"/>
    </location>
</feature>
<dbReference type="Gene3D" id="2.60.40.150">
    <property type="entry name" value="C2 domain"/>
    <property type="match status" value="1"/>
</dbReference>
<dbReference type="EMBL" id="CAJNOJ010000082">
    <property type="protein sequence ID" value="CAF1060704.1"/>
    <property type="molecule type" value="Genomic_DNA"/>
</dbReference>
<feature type="compositionally biased region" description="Polar residues" evidence="1">
    <location>
        <begin position="1397"/>
        <end position="1412"/>
    </location>
</feature>
<feature type="transmembrane region" description="Helical" evidence="2">
    <location>
        <begin position="157"/>
        <end position="180"/>
    </location>
</feature>
<name>A0A814L617_ADIRI</name>
<feature type="region of interest" description="Disordered" evidence="1">
    <location>
        <begin position="1540"/>
        <end position="1615"/>
    </location>
</feature>
<dbReference type="InterPro" id="IPR039934">
    <property type="entry name" value="C2CD2/C2CD2L"/>
</dbReference>
<feature type="compositionally biased region" description="Polar residues" evidence="1">
    <location>
        <begin position="1163"/>
        <end position="1176"/>
    </location>
</feature>
<feature type="compositionally biased region" description="Acidic residues" evidence="1">
    <location>
        <begin position="446"/>
        <end position="458"/>
    </location>
</feature>
<feature type="region of interest" description="Disordered" evidence="1">
    <location>
        <begin position="1396"/>
        <end position="1480"/>
    </location>
</feature>
<feature type="compositionally biased region" description="Basic and acidic residues" evidence="1">
    <location>
        <begin position="897"/>
        <end position="909"/>
    </location>
</feature>
<evidence type="ECO:0000256" key="2">
    <source>
        <dbReference type="SAM" id="Phobius"/>
    </source>
</evidence>
<evidence type="ECO:0000259" key="3">
    <source>
        <dbReference type="PROSITE" id="PS50004"/>
    </source>
</evidence>
<keyword evidence="2" id="KW-0812">Transmembrane</keyword>
<dbReference type="InterPro" id="IPR000008">
    <property type="entry name" value="C2_dom"/>
</dbReference>
<evidence type="ECO:0000313" key="4">
    <source>
        <dbReference type="EMBL" id="CAF1060704.1"/>
    </source>
</evidence>
<dbReference type="Proteomes" id="UP000663852">
    <property type="component" value="Unassembled WGS sequence"/>
</dbReference>
<proteinExistence type="predicted"/>
<evidence type="ECO:0000256" key="1">
    <source>
        <dbReference type="SAM" id="MobiDB-lite"/>
    </source>
</evidence>
<feature type="compositionally biased region" description="Acidic residues" evidence="1">
    <location>
        <begin position="482"/>
        <end position="498"/>
    </location>
</feature>
<dbReference type="PROSITE" id="PS50004">
    <property type="entry name" value="C2"/>
    <property type="match status" value="1"/>
</dbReference>
<sequence>MPSLTPPPPPVNNLVEHPLVNMIAGYIVQLQGHPMLTKQRLLSLRQSFLVTVGFLVLLYCLIHIQILFFWLLKFLFRLLFKIFSLIFWLPLRTVRLLLPKSVDYDILFPLFWLCSIASFYVSKFSHESICQFYDEHLVRRYKSLQYDPAKRGDIRRYLFIGTFLVLLLVQCLFILTPIALSIRNHHANSKVSSTPMIVTPTTTVQTTTAKSAVKGVVETMRANVYKRFINAFTDDNETYVSEKRKPLVSDEQLEETVKSLRKTIKSGIESIKPTDKPKEVQEEKKSSRFQRWIIHYLKAPFQKWESKKPAVINSKDEQNKLDDQEEEEYVQINSSSSLLDAEESDQEDEDDNDDDDDDDDDLSGSDVDDDEDDDDDIQEENASIRDKLQQGLDSASNLGEKLKDKLFSSSKDKDDDNGSLSIQQRLAESVTNIKELKKKFSPSTTNEDEGSDSDDELIENAKTISQAVEDKLQSKLHSSIDAYDEDEESGYDSDDEGEQFTTLTDKAKETLGESVEKVKSNVKDKVVSALENDDEAVVSISDKIKEGLGKPVEVVKEFGEDVITNVKNKLSSPAGNDKEEEEDPSMMNRAQEAAEKVISVANELRHKTVDILDTAEEYAENAVKQSAEFIVKKAKDAKKRLPKPDKVISKIKHDVVEPLEAEAAKLKKELETKADQIKTTVVGKIKALKKEKKPKTLSEKAKEKLQSIADSIQEKLPGRKKKVKEAKLLDKIASKLQLKNRINGWFDEAWNIWHLAKSNLAHIFISSTKHARHLPRYNSTSLYTAYTDVKCSPYARKLNRYRLGKQSYLYFLDTYRRHSPFLVYLSILKSNGPKCYRHYPDSSCALIQKIPKGSFKAKIYRFVRFWALMGLIGVILSAIYKYYLSLPKSQSSSPFRQHRDFDRSTDRKQTTRTSSSPSKTDLSKTTQKTSSDNENNTSANNSTQPLDPTIDQQLQLWLQREQNDGFRNLSETCRLAINNTFLKQLDRLSVETLQFANAKIHNVSQNNNNRTTETTAEKIIINAVLDIDHLTLNMVHTFREQHFSVETQKLSGQIYILLVVNTNQYSIEANLQQLHIYPVNIIDSNHALSESDKQNLVKLLDETISRTVVRCSFRLSDAQEAPNATHLYNSSTISPSGATKPSTSSAQLTTSSIQTTTSRSPQLNSAKYQPNDSIPTVLINSTHPPSYTSDSLINKESKRLLVRIVKAVKLHDVEQPYCILELNHPQQVQKTSIANNGLNPFWDERFLFECDDKSNQIHLQIIDRKQAIKRTGNNYVDTVHADVLIPFSYVQNTIYKQDVQFSPQHPESIIRLEFSTLSEEDALAASNGYDVESLTDSQNWTFNDREGNRIDQEYPHQFQQSTSNDFLTSSYDVGSLPKHYGLSSTIYDDERDYASTIPRTTGASPYSPSTPLTPRDGAGLTGDKPQKSKSFMSSLKHLTLPRRKHNKNKYDTSMGSQTSSITHLNTPLQSPPTNLTSHSLSSALPGPYPEYFLSNTMESTPIRRSRSISQSFRNLFRSSSKKKAMAARADAMGEFENGTHNYVSDNRSHLSTSVPTSKKLSFLQRRKSKQKAKNQSTNSLSSYDCSSASSMESVRDTPIRANVGHPVTMTKSLVR</sequence>
<protein>
    <recommendedName>
        <fullName evidence="3">C2 domain-containing protein</fullName>
    </recommendedName>
</protein>
<feature type="compositionally biased region" description="Low complexity" evidence="1">
    <location>
        <begin position="1579"/>
        <end position="1592"/>
    </location>
</feature>
<feature type="region of interest" description="Disordered" evidence="1">
    <location>
        <begin position="316"/>
        <end position="399"/>
    </location>
</feature>
<organism evidence="4 5">
    <name type="scientific">Adineta ricciae</name>
    <name type="common">Rotifer</name>
    <dbReference type="NCBI Taxonomy" id="249248"/>
    <lineage>
        <taxon>Eukaryota</taxon>
        <taxon>Metazoa</taxon>
        <taxon>Spiralia</taxon>
        <taxon>Gnathifera</taxon>
        <taxon>Rotifera</taxon>
        <taxon>Eurotatoria</taxon>
        <taxon>Bdelloidea</taxon>
        <taxon>Adinetida</taxon>
        <taxon>Adinetidae</taxon>
        <taxon>Adineta</taxon>
    </lineage>
</organism>
<dbReference type="SMART" id="SM00239">
    <property type="entry name" value="C2"/>
    <property type="match status" value="1"/>
</dbReference>
<dbReference type="SUPFAM" id="SSF49562">
    <property type="entry name" value="C2 domain (Calcium/lipid-binding domain, CaLB)"/>
    <property type="match status" value="1"/>
</dbReference>
<accession>A0A814L617</accession>